<keyword evidence="6 10" id="KW-0368">Histidine biosynthesis</keyword>
<protein>
    <recommendedName>
        <fullName evidence="10">Imidazole glycerol phosphate synthase subunit HisH</fullName>
        <ecNumber evidence="10">4.3.2.10</ecNumber>
    </recommendedName>
    <alternativeName>
        <fullName evidence="10">IGP synthase glutaminase subunit</fullName>
        <ecNumber evidence="10">3.5.1.2</ecNumber>
    </alternativeName>
    <alternativeName>
        <fullName evidence="10">IGP synthase subunit HisH</fullName>
    </alternativeName>
    <alternativeName>
        <fullName evidence="10">ImGP synthase subunit HisH</fullName>
        <shortName evidence="10">IGPS subunit HisH</shortName>
    </alternativeName>
</protein>
<dbReference type="PANTHER" id="PTHR42701">
    <property type="entry name" value="IMIDAZOLE GLYCEROL PHOSPHATE SYNTHASE SUBUNIT HISH"/>
    <property type="match status" value="1"/>
</dbReference>
<evidence type="ECO:0000259" key="12">
    <source>
        <dbReference type="Pfam" id="PF00117"/>
    </source>
</evidence>
<dbReference type="EC" id="3.5.1.2" evidence="10"/>
<evidence type="ECO:0000256" key="7">
    <source>
        <dbReference type="ARBA" id="ARBA00023239"/>
    </source>
</evidence>
<keyword evidence="13" id="KW-0808">Transferase</keyword>
<comment type="subunit">
    <text evidence="2 10">Heterodimer of HisH and HisF.</text>
</comment>
<dbReference type="SUPFAM" id="SSF52317">
    <property type="entry name" value="Class I glutamine amidotransferase-like"/>
    <property type="match status" value="1"/>
</dbReference>
<evidence type="ECO:0000256" key="2">
    <source>
        <dbReference type="ARBA" id="ARBA00011152"/>
    </source>
</evidence>
<feature type="active site" evidence="10 11">
    <location>
        <position position="213"/>
    </location>
</feature>
<evidence type="ECO:0000313" key="14">
    <source>
        <dbReference type="Proteomes" id="UP000253090"/>
    </source>
</evidence>
<feature type="active site" description="Nucleophile" evidence="10 11">
    <location>
        <position position="80"/>
    </location>
</feature>
<dbReference type="AlphaFoldDB" id="A0A369BAE1"/>
<dbReference type="Pfam" id="PF00117">
    <property type="entry name" value="GATase"/>
    <property type="match status" value="1"/>
</dbReference>
<dbReference type="Proteomes" id="UP000253090">
    <property type="component" value="Unassembled WGS sequence"/>
</dbReference>
<comment type="catalytic activity">
    <reaction evidence="8 10">
        <text>5-[(5-phospho-1-deoxy-D-ribulos-1-ylimino)methylamino]-1-(5-phospho-beta-D-ribosyl)imidazole-4-carboxamide + L-glutamine = D-erythro-1-(imidazol-4-yl)glycerol 3-phosphate + 5-amino-1-(5-phospho-beta-D-ribosyl)imidazole-4-carboxamide + L-glutamate + H(+)</text>
        <dbReference type="Rhea" id="RHEA:24793"/>
        <dbReference type="ChEBI" id="CHEBI:15378"/>
        <dbReference type="ChEBI" id="CHEBI:29985"/>
        <dbReference type="ChEBI" id="CHEBI:58278"/>
        <dbReference type="ChEBI" id="CHEBI:58359"/>
        <dbReference type="ChEBI" id="CHEBI:58475"/>
        <dbReference type="ChEBI" id="CHEBI:58525"/>
        <dbReference type="EC" id="4.3.2.10"/>
    </reaction>
</comment>
<keyword evidence="7 10" id="KW-0456">Lyase</keyword>
<dbReference type="PIRSF" id="PIRSF000495">
    <property type="entry name" value="Amidotransf_hisH"/>
    <property type="match status" value="1"/>
</dbReference>
<evidence type="ECO:0000256" key="9">
    <source>
        <dbReference type="ARBA" id="ARBA00049534"/>
    </source>
</evidence>
<dbReference type="GO" id="GO:0000105">
    <property type="term" value="P:L-histidine biosynthetic process"/>
    <property type="evidence" value="ECO:0007669"/>
    <property type="project" value="UniProtKB-UniRule"/>
</dbReference>
<dbReference type="GO" id="GO:0004359">
    <property type="term" value="F:glutaminase activity"/>
    <property type="evidence" value="ECO:0007669"/>
    <property type="project" value="UniProtKB-EC"/>
</dbReference>
<comment type="subcellular location">
    <subcellularLocation>
        <location evidence="10">Cytoplasm</location>
    </subcellularLocation>
</comment>
<feature type="domain" description="Glutamine amidotransferase" evidence="12">
    <location>
        <begin position="5"/>
        <end position="229"/>
    </location>
</feature>
<comment type="catalytic activity">
    <reaction evidence="9 10">
        <text>L-glutamine + H2O = L-glutamate + NH4(+)</text>
        <dbReference type="Rhea" id="RHEA:15889"/>
        <dbReference type="ChEBI" id="CHEBI:15377"/>
        <dbReference type="ChEBI" id="CHEBI:28938"/>
        <dbReference type="ChEBI" id="CHEBI:29985"/>
        <dbReference type="ChEBI" id="CHEBI:58359"/>
        <dbReference type="EC" id="3.5.1.2"/>
    </reaction>
</comment>
<evidence type="ECO:0000256" key="4">
    <source>
        <dbReference type="ARBA" id="ARBA00022801"/>
    </source>
</evidence>
<comment type="pathway">
    <text evidence="1 10">Amino-acid biosynthesis; L-histidine biosynthesis; L-histidine from 5-phospho-alpha-D-ribose 1-diphosphate: step 5/9.</text>
</comment>
<keyword evidence="3 10" id="KW-0028">Amino-acid biosynthesis</keyword>
<organism evidence="13 14">
    <name type="scientific">Fontibacillus phaseoli</name>
    <dbReference type="NCBI Taxonomy" id="1416533"/>
    <lineage>
        <taxon>Bacteria</taxon>
        <taxon>Bacillati</taxon>
        <taxon>Bacillota</taxon>
        <taxon>Bacilli</taxon>
        <taxon>Bacillales</taxon>
        <taxon>Paenibacillaceae</taxon>
        <taxon>Fontibacillus</taxon>
    </lineage>
</organism>
<sequence>MTIAIVDYGMGNLHSVSKAVERLGYEGLVTGGADAILGADGVLLPGVGAFGDAMEHLRASGLDAVVHQAAANGTPLLGICLGMQLLFSESEEHGRNEGLGILPGRAVRFGGSGAGSALGAGTDAGEGGISAGSATGALGAPGGLKVPHMGWNRLAFLQPDSPLLAGLEEGHVYFVHSYHVLPERREDLLAVTDYGHPVTAIVGRGNVYGMQFHPEKSGELGMALLRNFLSLAERDNN</sequence>
<evidence type="ECO:0000256" key="5">
    <source>
        <dbReference type="ARBA" id="ARBA00022962"/>
    </source>
</evidence>
<evidence type="ECO:0000313" key="13">
    <source>
        <dbReference type="EMBL" id="RCX18492.1"/>
    </source>
</evidence>
<dbReference type="PANTHER" id="PTHR42701:SF1">
    <property type="entry name" value="IMIDAZOLE GLYCEROL PHOSPHATE SYNTHASE SUBUNIT HISH"/>
    <property type="match status" value="1"/>
</dbReference>
<dbReference type="RefSeq" id="WP_114497368.1">
    <property type="nucleotide sequence ID" value="NZ_QPJW01000006.1"/>
</dbReference>
<comment type="caution">
    <text evidence="13">The sequence shown here is derived from an EMBL/GenBank/DDBJ whole genome shotgun (WGS) entry which is preliminary data.</text>
</comment>
<accession>A0A369BAE1</accession>
<proteinExistence type="inferred from homology"/>
<evidence type="ECO:0000256" key="11">
    <source>
        <dbReference type="PIRSR" id="PIRSR000495-1"/>
    </source>
</evidence>
<comment type="function">
    <text evidence="10">IGPS catalyzes the conversion of PRFAR and glutamine to IGP, AICAR and glutamate. The HisH subunit catalyzes the hydrolysis of glutamine to glutamate and ammonia as part of the synthesis of IGP and AICAR. The resulting ammonia molecule is channeled to the active site of HisF.</text>
</comment>
<dbReference type="EMBL" id="QPJW01000006">
    <property type="protein sequence ID" value="RCX18492.1"/>
    <property type="molecule type" value="Genomic_DNA"/>
</dbReference>
<keyword evidence="10" id="KW-0963">Cytoplasm</keyword>
<dbReference type="InterPro" id="IPR029062">
    <property type="entry name" value="Class_I_gatase-like"/>
</dbReference>
<dbReference type="HAMAP" id="MF_00278">
    <property type="entry name" value="HisH"/>
    <property type="match status" value="1"/>
</dbReference>
<dbReference type="Gene3D" id="3.40.50.880">
    <property type="match status" value="1"/>
</dbReference>
<keyword evidence="14" id="KW-1185">Reference proteome</keyword>
<dbReference type="CDD" id="cd01748">
    <property type="entry name" value="GATase1_IGP_Synthase"/>
    <property type="match status" value="1"/>
</dbReference>
<keyword evidence="4 10" id="KW-0378">Hydrolase</keyword>
<dbReference type="InterPro" id="IPR010139">
    <property type="entry name" value="Imidazole-glycPsynth_HisH"/>
</dbReference>
<dbReference type="EC" id="4.3.2.10" evidence="10"/>
<evidence type="ECO:0000256" key="3">
    <source>
        <dbReference type="ARBA" id="ARBA00022605"/>
    </source>
</evidence>
<dbReference type="NCBIfam" id="TIGR01855">
    <property type="entry name" value="IMP_synth_hisH"/>
    <property type="match status" value="1"/>
</dbReference>
<name>A0A369BAE1_9BACL</name>
<evidence type="ECO:0000256" key="8">
    <source>
        <dbReference type="ARBA" id="ARBA00047838"/>
    </source>
</evidence>
<dbReference type="OrthoDB" id="9807137at2"/>
<keyword evidence="5 10" id="KW-0315">Glutamine amidotransferase</keyword>
<dbReference type="PROSITE" id="PS51273">
    <property type="entry name" value="GATASE_TYPE_1"/>
    <property type="match status" value="1"/>
</dbReference>
<evidence type="ECO:0000256" key="10">
    <source>
        <dbReference type="HAMAP-Rule" id="MF_00278"/>
    </source>
</evidence>
<dbReference type="UniPathway" id="UPA00031">
    <property type="reaction ID" value="UER00010"/>
</dbReference>
<evidence type="ECO:0000256" key="1">
    <source>
        <dbReference type="ARBA" id="ARBA00005091"/>
    </source>
</evidence>
<dbReference type="GO" id="GO:0005737">
    <property type="term" value="C:cytoplasm"/>
    <property type="evidence" value="ECO:0007669"/>
    <property type="project" value="UniProtKB-SubCell"/>
</dbReference>
<dbReference type="GO" id="GO:0000107">
    <property type="term" value="F:imidazoleglycerol-phosphate synthase activity"/>
    <property type="evidence" value="ECO:0007669"/>
    <property type="project" value="UniProtKB-UniRule"/>
</dbReference>
<reference evidence="13 14" key="1">
    <citation type="submission" date="2018-07" db="EMBL/GenBank/DDBJ databases">
        <title>Genomic Encyclopedia of Type Strains, Phase III (KMG-III): the genomes of soil and plant-associated and newly described type strains.</title>
        <authorList>
            <person name="Whitman W."/>
        </authorList>
    </citation>
    <scope>NUCLEOTIDE SEQUENCE [LARGE SCALE GENOMIC DNA]</scope>
    <source>
        <strain evidence="13 14">CECT 8333</strain>
    </source>
</reference>
<dbReference type="GO" id="GO:0016829">
    <property type="term" value="F:lyase activity"/>
    <property type="evidence" value="ECO:0007669"/>
    <property type="project" value="UniProtKB-KW"/>
</dbReference>
<dbReference type="InterPro" id="IPR017926">
    <property type="entry name" value="GATASE"/>
</dbReference>
<evidence type="ECO:0000256" key="6">
    <source>
        <dbReference type="ARBA" id="ARBA00023102"/>
    </source>
</evidence>
<gene>
    <name evidence="10" type="primary">hisH</name>
    <name evidence="13" type="ORF">DFP94_10624</name>
</gene>
<feature type="active site" evidence="10 11">
    <location>
        <position position="215"/>
    </location>
</feature>